<organism evidence="7 8">
    <name type="scientific">Diaporthe helianthi</name>
    <dbReference type="NCBI Taxonomy" id="158607"/>
    <lineage>
        <taxon>Eukaryota</taxon>
        <taxon>Fungi</taxon>
        <taxon>Dikarya</taxon>
        <taxon>Ascomycota</taxon>
        <taxon>Pezizomycotina</taxon>
        <taxon>Sordariomycetes</taxon>
        <taxon>Sordariomycetidae</taxon>
        <taxon>Diaporthales</taxon>
        <taxon>Diaporthaceae</taxon>
        <taxon>Diaporthe</taxon>
    </lineage>
</organism>
<protein>
    <submittedName>
        <fullName evidence="7">CMGC/SRPK protein kinase</fullName>
    </submittedName>
</protein>
<dbReference type="OrthoDB" id="5979581at2759"/>
<dbReference type="PANTHER" id="PTHR24058">
    <property type="entry name" value="DUAL SPECIFICITY PROTEIN KINASE"/>
    <property type="match status" value="1"/>
</dbReference>
<dbReference type="InterPro" id="IPR000719">
    <property type="entry name" value="Prot_kinase_dom"/>
</dbReference>
<name>A0A2P5HIP5_DIAHE</name>
<evidence type="ECO:0000256" key="3">
    <source>
        <dbReference type="ARBA" id="ARBA00022741"/>
    </source>
</evidence>
<dbReference type="Gene3D" id="1.10.510.10">
    <property type="entry name" value="Transferase(Phosphotransferase) domain 1"/>
    <property type="match status" value="1"/>
</dbReference>
<dbReference type="Gene3D" id="3.30.200.20">
    <property type="entry name" value="Phosphorylase Kinase, domain 1"/>
    <property type="match status" value="1"/>
</dbReference>
<keyword evidence="2" id="KW-0808">Transferase</keyword>
<evidence type="ECO:0000256" key="2">
    <source>
        <dbReference type="ARBA" id="ARBA00022679"/>
    </source>
</evidence>
<dbReference type="GO" id="GO:0004674">
    <property type="term" value="F:protein serine/threonine kinase activity"/>
    <property type="evidence" value="ECO:0007669"/>
    <property type="project" value="UniProtKB-KW"/>
</dbReference>
<dbReference type="InParanoid" id="A0A2P5HIP5"/>
<keyword evidence="4 7" id="KW-0418">Kinase</keyword>
<dbReference type="SMART" id="SM00220">
    <property type="entry name" value="S_TKc"/>
    <property type="match status" value="1"/>
</dbReference>
<dbReference type="PROSITE" id="PS50011">
    <property type="entry name" value="PROTEIN_KINASE_DOM"/>
    <property type="match status" value="1"/>
</dbReference>
<dbReference type="STRING" id="158607.A0A2P5HIP5"/>
<dbReference type="InterPro" id="IPR050494">
    <property type="entry name" value="Ser_Thr_dual-spec_kinase"/>
</dbReference>
<keyword evidence="5" id="KW-0067">ATP-binding</keyword>
<feature type="domain" description="Protein kinase" evidence="6">
    <location>
        <begin position="18"/>
        <end position="332"/>
    </location>
</feature>
<keyword evidence="3" id="KW-0547">Nucleotide-binding</keyword>
<dbReference type="InterPro" id="IPR011009">
    <property type="entry name" value="Kinase-like_dom_sf"/>
</dbReference>
<evidence type="ECO:0000313" key="8">
    <source>
        <dbReference type="Proteomes" id="UP000094444"/>
    </source>
</evidence>
<proteinExistence type="predicted"/>
<dbReference type="PANTHER" id="PTHR24058:SF130">
    <property type="entry name" value="SERINE_THREONINE PROTEIN KINASES-RELATED"/>
    <property type="match status" value="1"/>
</dbReference>
<evidence type="ECO:0000256" key="5">
    <source>
        <dbReference type="ARBA" id="ARBA00022840"/>
    </source>
</evidence>
<dbReference type="SUPFAM" id="SSF56112">
    <property type="entry name" value="Protein kinase-like (PK-like)"/>
    <property type="match status" value="1"/>
</dbReference>
<dbReference type="EMBL" id="MAVT02001801">
    <property type="protein sequence ID" value="POS70106.1"/>
    <property type="molecule type" value="Genomic_DNA"/>
</dbReference>
<dbReference type="GO" id="GO:0005524">
    <property type="term" value="F:ATP binding"/>
    <property type="evidence" value="ECO:0007669"/>
    <property type="project" value="UniProtKB-KW"/>
</dbReference>
<evidence type="ECO:0000256" key="1">
    <source>
        <dbReference type="ARBA" id="ARBA00022527"/>
    </source>
</evidence>
<gene>
    <name evidence="7" type="ORF">DHEL01_v211500</name>
</gene>
<evidence type="ECO:0000259" key="6">
    <source>
        <dbReference type="PROSITE" id="PS50011"/>
    </source>
</evidence>
<dbReference type="InterPro" id="IPR001245">
    <property type="entry name" value="Ser-Thr/Tyr_kinase_cat_dom"/>
</dbReference>
<dbReference type="Proteomes" id="UP000094444">
    <property type="component" value="Unassembled WGS sequence"/>
</dbReference>
<accession>A0A2P5HIP5</accession>
<sequence length="339" mass="38653">MDPDFLAFHYQIRRLWGEEQLCRYEPGGYHPVHLGDLFKDGRQRQWVSLKILTADATKDSREPETLRTLQQDQSLHHIVRLLDSFVHTGPNGSHQCLVLELLGPSVEQGLKNDKESGEQTDPDVVLKVAKQLLEGLASLHAAGYAHGDVSARNMAFTSASLQACSKDDLFELVGTPRTEELRPDDGQPLKTGLPKYVVGSTYWDLWIEEDEEDIRLIDFGEAFARGAEPTKIAQPFGLRAPETVFSSHIDHKIDLWRAGCVIYYLAFSCKPFQGYGLEGLIGDMIDFVEDLPAEWRPKWEEMKRTTKNTLDEILEYEKPEVPRLDQRFHQTVHEPKLQL</sequence>
<evidence type="ECO:0000313" key="7">
    <source>
        <dbReference type="EMBL" id="POS70106.1"/>
    </source>
</evidence>
<keyword evidence="1" id="KW-0723">Serine/threonine-protein kinase</keyword>
<evidence type="ECO:0000256" key="4">
    <source>
        <dbReference type="ARBA" id="ARBA00022777"/>
    </source>
</evidence>
<comment type="caution">
    <text evidence="7">The sequence shown here is derived from an EMBL/GenBank/DDBJ whole genome shotgun (WGS) entry which is preliminary data.</text>
</comment>
<dbReference type="Pfam" id="PF00069">
    <property type="entry name" value="Pkinase"/>
    <property type="match status" value="1"/>
</dbReference>
<keyword evidence="8" id="KW-1185">Reference proteome</keyword>
<dbReference type="AlphaFoldDB" id="A0A2P5HIP5"/>
<dbReference type="Pfam" id="PF07714">
    <property type="entry name" value="PK_Tyr_Ser-Thr"/>
    <property type="match status" value="1"/>
</dbReference>
<reference evidence="7" key="1">
    <citation type="submission" date="2017-09" db="EMBL/GenBank/DDBJ databases">
        <title>Polyketide synthases of a Diaporthe helianthi virulent isolate.</title>
        <authorList>
            <person name="Baroncelli R."/>
        </authorList>
    </citation>
    <scope>NUCLEOTIDE SEQUENCE [LARGE SCALE GENOMIC DNA]</scope>
    <source>
        <strain evidence="7">7/96</strain>
    </source>
</reference>